<evidence type="ECO:0000313" key="1">
    <source>
        <dbReference type="EMBL" id="EJX03681.1"/>
    </source>
</evidence>
<gene>
    <name evidence="1" type="ORF">EVA_08211</name>
</gene>
<organism evidence="1">
    <name type="scientific">gut metagenome</name>
    <dbReference type="NCBI Taxonomy" id="749906"/>
    <lineage>
        <taxon>unclassified sequences</taxon>
        <taxon>metagenomes</taxon>
        <taxon>organismal metagenomes</taxon>
    </lineage>
</organism>
<name>J9CTY6_9ZZZZ</name>
<dbReference type="EMBL" id="AMCI01002080">
    <property type="protein sequence ID" value="EJX03681.1"/>
    <property type="molecule type" value="Genomic_DNA"/>
</dbReference>
<sequence>MRENLCRKLKKADISLTPLPLFPSGDDVLFVLCHNGVKRLSDNDAALCPTALFSL</sequence>
<proteinExistence type="predicted"/>
<protein>
    <submittedName>
        <fullName evidence="1">Uncharacterized protein</fullName>
    </submittedName>
</protein>
<accession>J9CTY6</accession>
<comment type="caution">
    <text evidence="1">The sequence shown here is derived from an EMBL/GenBank/DDBJ whole genome shotgun (WGS) entry which is preliminary data.</text>
</comment>
<dbReference type="AlphaFoldDB" id="J9CTY6"/>
<reference evidence="1" key="1">
    <citation type="journal article" date="2012" name="PLoS ONE">
        <title>Gene sets for utilization of primary and secondary nutrition supplies in the distal gut of endangered iberian lynx.</title>
        <authorList>
            <person name="Alcaide M."/>
            <person name="Messina E."/>
            <person name="Richter M."/>
            <person name="Bargiela R."/>
            <person name="Peplies J."/>
            <person name="Huws S.A."/>
            <person name="Newbold C.J."/>
            <person name="Golyshin P.N."/>
            <person name="Simon M.A."/>
            <person name="Lopez G."/>
            <person name="Yakimov M.M."/>
            <person name="Ferrer M."/>
        </authorList>
    </citation>
    <scope>NUCLEOTIDE SEQUENCE</scope>
</reference>